<dbReference type="NCBIfam" id="NF047389">
    <property type="entry name" value="ATPase_Sll1717"/>
    <property type="match status" value="1"/>
</dbReference>
<reference evidence="1 2" key="1">
    <citation type="submission" date="2018-02" db="EMBL/GenBank/DDBJ databases">
        <title>Complete genome sequencing of Faecalibacterium prausnitzii strains isolated from the human gut.</title>
        <authorList>
            <person name="Fitzgerald B.C."/>
            <person name="Shkoporov A.N."/>
            <person name="Ross P.R."/>
            <person name="Hill C."/>
        </authorList>
    </citation>
    <scope>NUCLEOTIDE SEQUENCE [LARGE SCALE GENOMIC DNA]</scope>
    <source>
        <strain evidence="1 2">APC923/51-1</strain>
    </source>
</reference>
<dbReference type="Gene3D" id="3.40.50.300">
    <property type="entry name" value="P-loop containing nucleotide triphosphate hydrolases"/>
    <property type="match status" value="1"/>
</dbReference>
<dbReference type="Proteomes" id="UP000251281">
    <property type="component" value="Unassembled WGS sequence"/>
</dbReference>
<gene>
    <name evidence="1" type="ORF">C4N24_14755</name>
</gene>
<dbReference type="InterPro" id="IPR059206">
    <property type="entry name" value="Sll1717-like"/>
</dbReference>
<dbReference type="EMBL" id="PRLD01000039">
    <property type="protein sequence ID" value="RAW53867.1"/>
    <property type="molecule type" value="Genomic_DNA"/>
</dbReference>
<name>A0A329TUY1_9FIRM</name>
<dbReference type="RefSeq" id="WP_112092017.1">
    <property type="nucleotide sequence ID" value="NZ_PRLD01000039.1"/>
</dbReference>
<proteinExistence type="predicted"/>
<dbReference type="AlphaFoldDB" id="A0A329TUY1"/>
<evidence type="ECO:0000313" key="2">
    <source>
        <dbReference type="Proteomes" id="UP000251281"/>
    </source>
</evidence>
<organism evidence="1 2">
    <name type="scientific">Faecalibacterium prausnitzii</name>
    <dbReference type="NCBI Taxonomy" id="853"/>
    <lineage>
        <taxon>Bacteria</taxon>
        <taxon>Bacillati</taxon>
        <taxon>Bacillota</taxon>
        <taxon>Clostridia</taxon>
        <taxon>Eubacteriales</taxon>
        <taxon>Oscillospiraceae</taxon>
        <taxon>Faecalibacterium</taxon>
    </lineage>
</organism>
<dbReference type="SUPFAM" id="SSF52540">
    <property type="entry name" value="P-loop containing nucleoside triphosphate hydrolases"/>
    <property type="match status" value="1"/>
</dbReference>
<comment type="caution">
    <text evidence="1">The sequence shown here is derived from an EMBL/GenBank/DDBJ whole genome shotgun (WGS) entry which is preliminary data.</text>
</comment>
<evidence type="ECO:0000313" key="1">
    <source>
        <dbReference type="EMBL" id="RAW53867.1"/>
    </source>
</evidence>
<sequence length="624" mass="72192">MKISEIYAGKPDAGDEIREKGYEEFAENYIEPSGVNIDGLASTTYGTPFFIMGDKGTGKTALLNFLERYVQDLDASACVSFIYFEKEITQTQRKQFQDISKSISTSVSIDGALASEGQNSESDFTYIWKWQLCQKIIADDEEFNGGLFQKEDGNWDAFVREIGKIDSTINKGKMRIPAKVSLKVATNPQLGTIEPGLEIEPVDFSQQNFNMSEAYLKFIKIVDNAYDLLQKLKRTDIPYYIFIDELEAYRGEDSTFYRDLRLIRDLLFEVKKINDTFQSGTKIICSVRPEIVTSITRFIQAKQLHKIMQGYDERLNWEYTNTNSFKHPIMRVLLRRIENSEEKVLGRPVSETDIIREWFVQNVYNKHICTYILDNTWHKPRDIVRLLLAAQSSEAKNYYQFNQHTFETFMPTYSKQCLAEIREEMCALYTAEEIEQIFSCLQGFKISFTYQEIFDRIKMLYPDSKISTNCFTVLNDMYRMGAIGNIIGKDDSPRWAYKGEEKLLIETPWKITVHPALRIELSLNAKVEKHVNRELEKRELGLLASRNRDTAIYTVTVEAIRYAYILVSFMKDGSIQRGYISVRNLGIVELEPGDLNKNFSIGDTLNARIAGYSREFSNWFMVVV</sequence>
<dbReference type="InterPro" id="IPR027417">
    <property type="entry name" value="P-loop_NTPase"/>
</dbReference>
<protein>
    <submittedName>
        <fullName evidence="1">Uncharacterized protein</fullName>
    </submittedName>
</protein>
<accession>A0A329TUY1</accession>